<evidence type="ECO:0000256" key="1">
    <source>
        <dbReference type="SAM" id="MobiDB-lite"/>
    </source>
</evidence>
<dbReference type="OrthoDB" id="580965at2"/>
<proteinExistence type="predicted"/>
<feature type="region of interest" description="Disordered" evidence="1">
    <location>
        <begin position="1"/>
        <end position="21"/>
    </location>
</feature>
<accession>A0A0M2Q2F8</accession>
<evidence type="ECO:0000313" key="3">
    <source>
        <dbReference type="Proteomes" id="UP000034681"/>
    </source>
</evidence>
<gene>
    <name evidence="2" type="ORF">PROH_03675</name>
</gene>
<keyword evidence="3" id="KW-1185">Reference proteome</keyword>
<dbReference type="eggNOG" id="COG1357">
    <property type="taxonomic scope" value="Bacteria"/>
</dbReference>
<evidence type="ECO:0000313" key="2">
    <source>
        <dbReference type="EMBL" id="KKJ01443.1"/>
    </source>
</evidence>
<dbReference type="RefSeq" id="WP_016923113.1">
    <property type="nucleotide sequence ID" value="NZ_KB235941.1"/>
</dbReference>
<organism evidence="2 3">
    <name type="scientific">Prochlorothrix hollandica PCC 9006 = CALU 1027</name>
    <dbReference type="NCBI Taxonomy" id="317619"/>
    <lineage>
        <taxon>Bacteria</taxon>
        <taxon>Bacillati</taxon>
        <taxon>Cyanobacteriota</taxon>
        <taxon>Cyanophyceae</taxon>
        <taxon>Prochlorotrichales</taxon>
        <taxon>Prochlorotrichaceae</taxon>
        <taxon>Prochlorothrix</taxon>
    </lineage>
</organism>
<dbReference type="EMBL" id="AJTX02000002">
    <property type="protein sequence ID" value="KKJ01443.1"/>
    <property type="molecule type" value="Genomic_DNA"/>
</dbReference>
<comment type="caution">
    <text evidence="2">The sequence shown here is derived from an EMBL/GenBank/DDBJ whole genome shotgun (WGS) entry which is preliminary data.</text>
</comment>
<sequence length="175" mass="20172">MFRASPNNRRNSSPSPSSRSREQILEDAQEIIYDCLLQAVHHQSPTEALELLRSIFIDPVGNITEPHYLAIQEIGFGNDRAVFLNTLQRSCYILLNNWELSRNHSFASQLIDLFATVHRPTLTLPPWKIRIRQWLQTFLESQNYQDLVFFAERLQSPSVLPSPDVNIQSTDKPAL</sequence>
<protein>
    <submittedName>
        <fullName evidence="2">Uncharacterized protein</fullName>
    </submittedName>
</protein>
<reference evidence="2" key="1">
    <citation type="submission" date="2012-04" db="EMBL/GenBank/DDBJ databases">
        <authorList>
            <person name="Borisov I.G."/>
            <person name="Ivanikova N.V."/>
            <person name="Pinevich A.V."/>
        </authorList>
    </citation>
    <scope>NUCLEOTIDE SEQUENCE</scope>
    <source>
        <strain evidence="2">CALU 1027</strain>
    </source>
</reference>
<feature type="compositionally biased region" description="Low complexity" evidence="1">
    <location>
        <begin position="1"/>
        <end position="18"/>
    </location>
</feature>
<name>A0A0M2Q2F8_PROHO</name>
<dbReference type="STRING" id="317619.GCA_000332315_04014"/>
<dbReference type="Proteomes" id="UP000034681">
    <property type="component" value="Unassembled WGS sequence"/>
</dbReference>
<dbReference type="AlphaFoldDB" id="A0A0M2Q2F8"/>